<comment type="caution">
    <text evidence="2">The sequence shown here is derived from an EMBL/GenBank/DDBJ whole genome shotgun (WGS) entry which is preliminary data.</text>
</comment>
<evidence type="ECO:0000256" key="1">
    <source>
        <dbReference type="SAM" id="Phobius"/>
    </source>
</evidence>
<dbReference type="PANTHER" id="PTHR13304:SF0">
    <property type="entry name" value="GLYCOSYLPHOSPHATIDYLINOSITOL ANCHOR ATTACHMENT 1 PROTEIN"/>
    <property type="match status" value="1"/>
</dbReference>
<feature type="transmembrane region" description="Helical" evidence="1">
    <location>
        <begin position="20"/>
        <end position="38"/>
    </location>
</feature>
<feature type="transmembrane region" description="Helical" evidence="1">
    <location>
        <begin position="425"/>
        <end position="446"/>
    </location>
</feature>
<keyword evidence="1" id="KW-0472">Membrane</keyword>
<feature type="transmembrane region" description="Helical" evidence="1">
    <location>
        <begin position="538"/>
        <end position="560"/>
    </location>
</feature>
<dbReference type="PIRSF" id="PIRSF036762">
    <property type="entry name" value="GAA1"/>
    <property type="match status" value="1"/>
</dbReference>
<dbReference type="Gene3D" id="3.40.630.10">
    <property type="entry name" value="Zn peptidases"/>
    <property type="match status" value="1"/>
</dbReference>
<feature type="transmembrane region" description="Helical" evidence="1">
    <location>
        <begin position="580"/>
        <end position="605"/>
    </location>
</feature>
<dbReference type="EMBL" id="JBBBZM010000030">
    <property type="protein sequence ID" value="KAL0637770.1"/>
    <property type="molecule type" value="Genomic_DNA"/>
</dbReference>
<accession>A0ABR3GPD8</accession>
<reference evidence="2 3" key="1">
    <citation type="submission" date="2024-02" db="EMBL/GenBank/DDBJ databases">
        <title>Discinaceae phylogenomics.</title>
        <authorList>
            <person name="Dirks A.C."/>
            <person name="James T.Y."/>
        </authorList>
    </citation>
    <scope>NUCLEOTIDE SEQUENCE [LARGE SCALE GENOMIC DNA]</scope>
    <source>
        <strain evidence="2 3">ACD0624</strain>
    </source>
</reference>
<evidence type="ECO:0000313" key="3">
    <source>
        <dbReference type="Proteomes" id="UP001447188"/>
    </source>
</evidence>
<feature type="transmembrane region" description="Helical" evidence="1">
    <location>
        <begin position="359"/>
        <end position="382"/>
    </location>
</feature>
<dbReference type="Proteomes" id="UP001447188">
    <property type="component" value="Unassembled WGS sequence"/>
</dbReference>
<protein>
    <submittedName>
        <fullName evidence="2">Glycosyl phosphatidyl inositol protein transamidase complex subunit</fullName>
    </submittedName>
</protein>
<name>A0ABR3GPD8_9PEZI</name>
<evidence type="ECO:0000313" key="2">
    <source>
        <dbReference type="EMBL" id="KAL0637770.1"/>
    </source>
</evidence>
<dbReference type="InterPro" id="IPR007246">
    <property type="entry name" value="Gaa1"/>
</dbReference>
<keyword evidence="1" id="KW-0812">Transmembrane</keyword>
<dbReference type="SUPFAM" id="SSF53187">
    <property type="entry name" value="Zn-dependent exopeptidases"/>
    <property type="match status" value="1"/>
</dbReference>
<gene>
    <name evidence="2" type="primary">GAA1</name>
    <name evidence="2" type="ORF">Q9L58_003160</name>
</gene>
<proteinExistence type="predicted"/>
<organism evidence="2 3">
    <name type="scientific">Discina gigas</name>
    <dbReference type="NCBI Taxonomy" id="1032678"/>
    <lineage>
        <taxon>Eukaryota</taxon>
        <taxon>Fungi</taxon>
        <taxon>Dikarya</taxon>
        <taxon>Ascomycota</taxon>
        <taxon>Pezizomycotina</taxon>
        <taxon>Pezizomycetes</taxon>
        <taxon>Pezizales</taxon>
        <taxon>Discinaceae</taxon>
        <taxon>Discina</taxon>
    </lineage>
</organism>
<dbReference type="Pfam" id="PF04114">
    <property type="entry name" value="Gaa1"/>
    <property type="match status" value="1"/>
</dbReference>
<sequence length="625" mass="69321">MATNLTSSLRSTQVLRFVPVLSSLCVIIGVAWLLLLPLEDYSRKTYISENALLPGQVHTYFGGSEQNVFRAYRNEVSALGVNASVGGEMAEKIGGILTASGLKVGRQKYSYTAAGEEYHGENVYAVLQAPRGDATEAIVLCAAWINMDGLLNESGVALVLTLARYLKRWSLWSKDIIFLIASDSRAGPQAWVDAYHDMHSGAVSSLPLKSGAIQGVVVVDYPSVQSFDSLHIVYDGINGQLPNLDLINTAVRIASGQMGIRTTLQEMWQHDDKYADRLRTMLRGMMNQGLGHASGAHSSFIPYHIDAITLQAYGEGRHDETTLGRTVESLLRSLNNLLEHFHQSFFFYLLMANRRFVSIGTYLPSAMLIAVNFTFAAIGLWIETGRAKAKPIPLVSEKGEGETTTLLQDGFEASPQIVERVERPMLLPLAFIIGVHSLGFIPLYLFNNLDEKNFTPVFYAFTIANVFLPPLLSTLFTLTFHPTATHFRLIKCFSLLTLGMFLSALATLNFSLSFMIGLCSVPFTFIRPFPQTRWSAGLFSLLLLQGLTPTSALVAIAYYWGESVSGILKEAAFGWVVWGMWTQVFVWCVWWPTWIVVGVLACASWSLEEEDEKEKEEGLYVKKLL</sequence>
<keyword evidence="3" id="KW-1185">Reference proteome</keyword>
<keyword evidence="1" id="KW-1133">Transmembrane helix</keyword>
<dbReference type="PANTHER" id="PTHR13304">
    <property type="entry name" value="GLYCOSYLPHOSPHATIDYLINOSITOL ANCHOR ATTACHMENT 1 PROTEIN"/>
    <property type="match status" value="1"/>
</dbReference>
<feature type="transmembrane region" description="Helical" evidence="1">
    <location>
        <begin position="500"/>
        <end position="526"/>
    </location>
</feature>
<feature type="transmembrane region" description="Helical" evidence="1">
    <location>
        <begin position="458"/>
        <end position="480"/>
    </location>
</feature>